<evidence type="ECO:0008006" key="3">
    <source>
        <dbReference type="Google" id="ProtNLM"/>
    </source>
</evidence>
<dbReference type="EMBL" id="CAKJTJ010000020">
    <property type="protein sequence ID" value="CAG9622376.1"/>
    <property type="molecule type" value="Genomic_DNA"/>
</dbReference>
<dbReference type="Gene3D" id="3.30.460.10">
    <property type="entry name" value="Beta Polymerase, domain 2"/>
    <property type="match status" value="1"/>
</dbReference>
<evidence type="ECO:0000313" key="1">
    <source>
        <dbReference type="EMBL" id="CAG9622376.1"/>
    </source>
</evidence>
<dbReference type="Pfam" id="PF04229">
    <property type="entry name" value="GrpB"/>
    <property type="match status" value="1"/>
</dbReference>
<reference evidence="1 2" key="1">
    <citation type="submission" date="2021-10" db="EMBL/GenBank/DDBJ databases">
        <authorList>
            <person name="Criscuolo A."/>
        </authorList>
    </citation>
    <scope>NUCLEOTIDE SEQUENCE [LARGE SCALE GENOMIC DNA]</scope>
    <source>
        <strain evidence="2">CIP 111883</strain>
    </source>
</reference>
<name>A0ABN8ADP1_9BACI</name>
<dbReference type="PANTHER" id="PTHR34822:SF1">
    <property type="entry name" value="GRPB FAMILY PROTEIN"/>
    <property type="match status" value="1"/>
</dbReference>
<dbReference type="InterPro" id="IPR043519">
    <property type="entry name" value="NT_sf"/>
</dbReference>
<dbReference type="SUPFAM" id="SSF81301">
    <property type="entry name" value="Nucleotidyltransferase"/>
    <property type="match status" value="1"/>
</dbReference>
<comment type="caution">
    <text evidence="1">The sequence shown here is derived from an EMBL/GenBank/DDBJ whole genome shotgun (WGS) entry which is preliminary data.</text>
</comment>
<sequence length="171" mass="20086">MDYDPTWSKLFHIEKKHLEEIMTDNVLAVHHIGSTAIPGIKAKPVIDILIEVHSLQKVDEMEIKLSNLGYVGKGENGIPDRRFFQKGGDNRTHHVHCYKKGNPEVKRHILFRDYLRTHLNRALEYSRLKEELSIKFFQDPHGYVEGKNEFVQMIDEKVNQLINSKRKREKD</sequence>
<gene>
    <name evidence="1" type="ORF">BACCIP111883_03167</name>
</gene>
<organism evidence="1 2">
    <name type="scientific">Sutcliffiella rhizosphaerae</name>
    <dbReference type="NCBI Taxonomy" id="2880967"/>
    <lineage>
        <taxon>Bacteria</taxon>
        <taxon>Bacillati</taxon>
        <taxon>Bacillota</taxon>
        <taxon>Bacilli</taxon>
        <taxon>Bacillales</taxon>
        <taxon>Bacillaceae</taxon>
        <taxon>Sutcliffiella</taxon>
    </lineage>
</organism>
<dbReference type="Proteomes" id="UP000789833">
    <property type="component" value="Unassembled WGS sequence"/>
</dbReference>
<evidence type="ECO:0000313" key="2">
    <source>
        <dbReference type="Proteomes" id="UP000789833"/>
    </source>
</evidence>
<dbReference type="PANTHER" id="PTHR34822">
    <property type="entry name" value="GRPB DOMAIN PROTEIN (AFU_ORTHOLOGUE AFUA_1G01530)"/>
    <property type="match status" value="1"/>
</dbReference>
<accession>A0ABN8ADP1</accession>
<protein>
    <recommendedName>
        <fullName evidence="3">GrpB family protein</fullName>
    </recommendedName>
</protein>
<keyword evidence="2" id="KW-1185">Reference proteome</keyword>
<proteinExistence type="predicted"/>
<dbReference type="InterPro" id="IPR007344">
    <property type="entry name" value="GrpB/CoaE"/>
</dbReference>